<organism evidence="5 6">
    <name type="scientific">Geothermobacter hydrogeniphilus</name>
    <dbReference type="NCBI Taxonomy" id="1969733"/>
    <lineage>
        <taxon>Bacteria</taxon>
        <taxon>Pseudomonadati</taxon>
        <taxon>Thermodesulfobacteriota</taxon>
        <taxon>Desulfuromonadia</taxon>
        <taxon>Desulfuromonadales</taxon>
        <taxon>Geothermobacteraceae</taxon>
        <taxon>Geothermobacter</taxon>
    </lineage>
</organism>
<sequence>MKKIIALLVLALFLSGCAANQAAFISEPPGAQVIVNGEVIGTTPCKLEYRCDSGTDYEVVIQKDGYEPVRHTFKSDEIDRGERAKWVTASILLPLGSPLLIGALFTKKLKDSYEFVLKQETPQVARQDQEKVAF</sequence>
<dbReference type="InterPro" id="IPR013229">
    <property type="entry name" value="PEGA"/>
</dbReference>
<dbReference type="RefSeq" id="WP_085011154.1">
    <property type="nucleotide sequence ID" value="NZ_NAAD01000016.1"/>
</dbReference>
<reference evidence="5 6" key="1">
    <citation type="submission" date="2017-03" db="EMBL/GenBank/DDBJ databases">
        <title>Genome sequence of Geothermobacter sp. EPR-M, Deep-Sea Iron Reducer.</title>
        <authorList>
            <person name="Tully B."/>
            <person name="Savalia P."/>
            <person name="Abuyen K."/>
            <person name="Baughan C."/>
            <person name="Romero E."/>
            <person name="Ronkowski C."/>
            <person name="Torres B."/>
            <person name="Tremblay J."/>
            <person name="Trujillo A."/>
            <person name="Tyler M."/>
            <person name="Perez-Rodriguez I."/>
            <person name="Amend J."/>
        </authorList>
    </citation>
    <scope>NUCLEOTIDE SEQUENCE [LARGE SCALE GENOMIC DNA]</scope>
    <source>
        <strain evidence="5 6">EPR-M</strain>
    </source>
</reference>
<evidence type="ECO:0000256" key="3">
    <source>
        <dbReference type="SAM" id="SignalP"/>
    </source>
</evidence>
<dbReference type="AlphaFoldDB" id="A0A1X0XZE4"/>
<dbReference type="PROSITE" id="PS51257">
    <property type="entry name" value="PROKAR_LIPOPROTEIN"/>
    <property type="match status" value="1"/>
</dbReference>
<protein>
    <recommendedName>
        <fullName evidence="1">Type IV secretion system putative lipoprotein virB7</fullName>
    </recommendedName>
</protein>
<feature type="signal peptide" evidence="3">
    <location>
        <begin position="1"/>
        <end position="18"/>
    </location>
</feature>
<keyword evidence="6" id="KW-1185">Reference proteome</keyword>
<proteinExistence type="predicted"/>
<feature type="domain" description="PEGA" evidence="4">
    <location>
        <begin position="26"/>
        <end position="73"/>
    </location>
</feature>
<evidence type="ECO:0000259" key="4">
    <source>
        <dbReference type="Pfam" id="PF08308"/>
    </source>
</evidence>
<dbReference type="Proteomes" id="UP000193136">
    <property type="component" value="Unassembled WGS sequence"/>
</dbReference>
<evidence type="ECO:0000313" key="5">
    <source>
        <dbReference type="EMBL" id="ORJ58285.1"/>
    </source>
</evidence>
<accession>A0A1X0XZE4</accession>
<evidence type="ECO:0000313" key="6">
    <source>
        <dbReference type="Proteomes" id="UP000193136"/>
    </source>
</evidence>
<dbReference type="OrthoDB" id="5405530at2"/>
<dbReference type="EMBL" id="NAAD01000016">
    <property type="protein sequence ID" value="ORJ58285.1"/>
    <property type="molecule type" value="Genomic_DNA"/>
</dbReference>
<dbReference type="Pfam" id="PF08139">
    <property type="entry name" value="LPAM_1"/>
    <property type="match status" value="1"/>
</dbReference>
<dbReference type="Pfam" id="PF08308">
    <property type="entry name" value="PEGA"/>
    <property type="match status" value="1"/>
</dbReference>
<evidence type="ECO:0000256" key="2">
    <source>
        <dbReference type="ARBA" id="ARBA00022729"/>
    </source>
</evidence>
<name>A0A1X0XZE4_9BACT</name>
<comment type="caution">
    <text evidence="5">The sequence shown here is derived from an EMBL/GenBank/DDBJ whole genome shotgun (WGS) entry which is preliminary data.</text>
</comment>
<feature type="chain" id="PRO_5012416722" description="Type IV secretion system putative lipoprotein virB7" evidence="3">
    <location>
        <begin position="19"/>
        <end position="134"/>
    </location>
</feature>
<gene>
    <name evidence="5" type="ORF">B5V00_12555</name>
</gene>
<keyword evidence="2 3" id="KW-0732">Signal</keyword>
<dbReference type="InterPro" id="IPR012640">
    <property type="entry name" value="Membr_lipoprot_lipid_attach_CS"/>
</dbReference>
<evidence type="ECO:0000256" key="1">
    <source>
        <dbReference type="ARBA" id="ARBA00017922"/>
    </source>
</evidence>